<keyword evidence="2" id="KW-1185">Reference proteome</keyword>
<dbReference type="PANTHER" id="PTHR11280:SF5">
    <property type="entry name" value="GLUCOSAMINE-6-PHOSPHATE ISOMERASE"/>
    <property type="match status" value="1"/>
</dbReference>
<dbReference type="RefSeq" id="WP_334658546.1">
    <property type="nucleotide sequence ID" value="NZ_JARULZ010000001.1"/>
</dbReference>
<dbReference type="PANTHER" id="PTHR11280">
    <property type="entry name" value="GLUCOSAMINE-6-PHOSPHATE ISOMERASE"/>
    <property type="match status" value="1"/>
</dbReference>
<protein>
    <recommendedName>
        <fullName evidence="3">Glucosamine/galactosamine-6-phosphate isomerase domain-containing protein</fullName>
    </recommendedName>
</protein>
<reference evidence="1" key="1">
    <citation type="submission" date="2023-04" db="EMBL/GenBank/DDBJ databases">
        <title>Genomic diversity of scab-causing Streptomyces spp. in the province of Quebec, Canada.</title>
        <authorList>
            <person name="Biessy A."/>
            <person name="Cadieux M."/>
            <person name="Ciotola M."/>
            <person name="Filion M."/>
        </authorList>
    </citation>
    <scope>NUCLEOTIDE SEQUENCE</scope>
    <source>
        <strain evidence="1">B21-115</strain>
    </source>
</reference>
<evidence type="ECO:0008006" key="3">
    <source>
        <dbReference type="Google" id="ProtNLM"/>
    </source>
</evidence>
<sequence>METRVFPSGSQLGENLASIIVTGILQAKQSGKPYVLGCPAGRSGRTTYRALSRMIAREKIPVDHLFIVLMDAYVSRVENSFEQIPKGWHCSCHRFAEEEIIGPINLAAPQGSGIPDDHVWVPDPNSANEFDAKIGSIGGIDLFLLASGSTDGHVGFNPPGSSRDSRTRVLELAESTRRDNLKTYPDFDSLGDVPRYGVTVGISTIADLARSAVLITCGTEKATTFNRLSSCVKYDESWPASVIWDCRNPSIFSDAAAAGTSG</sequence>
<dbReference type="InterPro" id="IPR037171">
    <property type="entry name" value="NagB/RpiA_transferase-like"/>
</dbReference>
<organism evidence="1 2">
    <name type="scientific">Streptomyces bottropensis</name>
    <dbReference type="NCBI Taxonomy" id="42235"/>
    <lineage>
        <taxon>Bacteria</taxon>
        <taxon>Bacillati</taxon>
        <taxon>Actinomycetota</taxon>
        <taxon>Actinomycetes</taxon>
        <taxon>Kitasatosporales</taxon>
        <taxon>Streptomycetaceae</taxon>
        <taxon>Streptomyces</taxon>
    </lineage>
</organism>
<evidence type="ECO:0000313" key="1">
    <source>
        <dbReference type="EMBL" id="MEH0634156.1"/>
    </source>
</evidence>
<dbReference type="Gene3D" id="3.40.50.1360">
    <property type="match status" value="1"/>
</dbReference>
<dbReference type="SUPFAM" id="SSF100950">
    <property type="entry name" value="NagB/RpiA/CoA transferase-like"/>
    <property type="match status" value="1"/>
</dbReference>
<dbReference type="EMBL" id="JARULZ010000001">
    <property type="protein sequence ID" value="MEH0634156.1"/>
    <property type="molecule type" value="Genomic_DNA"/>
</dbReference>
<comment type="caution">
    <text evidence="1">The sequence shown here is derived from an EMBL/GenBank/DDBJ whole genome shotgun (WGS) entry which is preliminary data.</text>
</comment>
<accession>A0ABU8AKF8</accession>
<proteinExistence type="predicted"/>
<dbReference type="InterPro" id="IPR004547">
    <property type="entry name" value="Glucosamine6P_isomerase"/>
</dbReference>
<name>A0ABU8AKF8_9ACTN</name>
<gene>
    <name evidence="1" type="ORF">QBA35_12410</name>
</gene>
<evidence type="ECO:0000313" key="2">
    <source>
        <dbReference type="Proteomes" id="UP001310290"/>
    </source>
</evidence>
<dbReference type="Proteomes" id="UP001310290">
    <property type="component" value="Unassembled WGS sequence"/>
</dbReference>